<evidence type="ECO:0000256" key="2">
    <source>
        <dbReference type="SAM" id="SignalP"/>
    </source>
</evidence>
<dbReference type="eggNOG" id="COG1988">
    <property type="taxonomic scope" value="Bacteria"/>
</dbReference>
<reference evidence="3 4" key="1">
    <citation type="journal article" date="2011" name="J. Bacteriol.">
        <title>Complete genome sequence of Amycolicicoccus subflavus DQS3-9A1T, an actinomycete isolated from crude oil-polluted soil.</title>
        <authorList>
            <person name="Cai M."/>
            <person name="Chen W.M."/>
            <person name="Nie Y."/>
            <person name="Chi C.Q."/>
            <person name="Wang Y.N."/>
            <person name="Tang Y.Q."/>
            <person name="Li G.Y."/>
            <person name="Wu X.L."/>
        </authorList>
    </citation>
    <scope>NUCLEOTIDE SEQUENCE [LARGE SCALE GENOMIC DNA]</scope>
    <source>
        <strain evidence="4">DSM 45089 / DQS3-9A1</strain>
    </source>
</reference>
<evidence type="ECO:0000256" key="1">
    <source>
        <dbReference type="SAM" id="Phobius"/>
    </source>
</evidence>
<keyword evidence="1" id="KW-1133">Transmembrane helix</keyword>
<dbReference type="Pfam" id="PF04307">
    <property type="entry name" value="YdjM"/>
    <property type="match status" value="1"/>
</dbReference>
<dbReference type="AlphaFoldDB" id="F6EP15"/>
<protein>
    <submittedName>
        <fullName evidence="3">Membrane-bound metal-dependent hydrolase</fullName>
    </submittedName>
</protein>
<organism evidence="3 4">
    <name type="scientific">Hoyosella subflava (strain DSM 45089 / JCM 17490 / NBRC 109087 / DQS3-9A1)</name>
    <name type="common">Amycolicicoccus subflavus</name>
    <dbReference type="NCBI Taxonomy" id="443218"/>
    <lineage>
        <taxon>Bacteria</taxon>
        <taxon>Bacillati</taxon>
        <taxon>Actinomycetota</taxon>
        <taxon>Actinomycetes</taxon>
        <taxon>Mycobacteriales</taxon>
        <taxon>Hoyosellaceae</taxon>
        <taxon>Hoyosella</taxon>
    </lineage>
</organism>
<feature type="transmembrane region" description="Helical" evidence="1">
    <location>
        <begin position="116"/>
        <end position="135"/>
    </location>
</feature>
<dbReference type="HOGENOM" id="CLU_071993_1_0_11"/>
<keyword evidence="1" id="KW-0472">Membrane</keyword>
<dbReference type="PROSITE" id="PS51257">
    <property type="entry name" value="PROKAR_LIPOPROTEIN"/>
    <property type="match status" value="1"/>
</dbReference>
<feature type="transmembrane region" description="Helical" evidence="1">
    <location>
        <begin position="218"/>
        <end position="242"/>
    </location>
</feature>
<dbReference type="InterPro" id="IPR007404">
    <property type="entry name" value="YdjM-like"/>
</dbReference>
<keyword evidence="2" id="KW-0732">Signal</keyword>
<feature type="transmembrane region" description="Helical" evidence="1">
    <location>
        <begin position="86"/>
        <end position="104"/>
    </location>
</feature>
<sequence>MMGRGHMATTSVLWLACAPPVAAAAGHTMSAGEIIVSTIAIAGWSVWPDWDHSDARLARTLGPISKFFARVVGKLSGGHRVGKTHTLAFAVLMGVLAGALARVPHEFGDVVLPANWALIVMMWFLAYTMMLTLGLSVLRSRLIGDEIIALEAAGIVALALWLAPEEWWWMPWTAAIGCLLHCLQDAMTVRGLPNFFWPLPRVRLRIPVLGRAGGSREQILTSAALAASLWIGPAVLSGHVWWTADWLVA</sequence>
<keyword evidence="1" id="KW-0812">Transmembrane</keyword>
<accession>F6EP15</accession>
<feature type="chain" id="PRO_5003339027" evidence="2">
    <location>
        <begin position="24"/>
        <end position="249"/>
    </location>
</feature>
<dbReference type="STRING" id="443218.AS9A_2032"/>
<dbReference type="GO" id="GO:0016787">
    <property type="term" value="F:hydrolase activity"/>
    <property type="evidence" value="ECO:0007669"/>
    <property type="project" value="UniProtKB-KW"/>
</dbReference>
<proteinExistence type="predicted"/>
<dbReference type="Proteomes" id="UP000009235">
    <property type="component" value="Chromosome"/>
</dbReference>
<dbReference type="KEGG" id="asd:AS9A_2032"/>
<keyword evidence="3" id="KW-0378">Hydrolase</keyword>
<evidence type="ECO:0000313" key="4">
    <source>
        <dbReference type="Proteomes" id="UP000009235"/>
    </source>
</evidence>
<keyword evidence="4" id="KW-1185">Reference proteome</keyword>
<feature type="signal peptide" evidence="2">
    <location>
        <begin position="1"/>
        <end position="23"/>
    </location>
</feature>
<gene>
    <name evidence="3" type="ordered locus">AS9A_2032</name>
</gene>
<evidence type="ECO:0000313" key="3">
    <source>
        <dbReference type="EMBL" id="AEF40481.1"/>
    </source>
</evidence>
<dbReference type="EMBL" id="CP002786">
    <property type="protein sequence ID" value="AEF40481.1"/>
    <property type="molecule type" value="Genomic_DNA"/>
</dbReference>
<name>F6EP15_HOYSD</name>